<feature type="region of interest" description="Disordered" evidence="10">
    <location>
        <begin position="82"/>
        <end position="101"/>
    </location>
</feature>
<comment type="subcellular location">
    <subcellularLocation>
        <location evidence="9">Cell outer membrane</location>
        <topology evidence="9">Lipid-anchor</topology>
    </subcellularLocation>
    <subcellularLocation>
        <location evidence="9">Bacterial flagellum basal body</location>
    </subcellularLocation>
    <subcellularLocation>
        <location evidence="2">Membrane</location>
    </subcellularLocation>
</comment>
<accession>A0A2Z6GDB3</accession>
<name>A0A2Z6GDB3_9PROT</name>
<keyword evidence="12" id="KW-1185">Reference proteome</keyword>
<dbReference type="STRING" id="1188319.OYT1_00803"/>
<evidence type="ECO:0000313" key="11">
    <source>
        <dbReference type="EMBL" id="BBE51342.1"/>
    </source>
</evidence>
<evidence type="ECO:0000256" key="7">
    <source>
        <dbReference type="ARBA" id="ARBA00023143"/>
    </source>
</evidence>
<reference evidence="11 12" key="1">
    <citation type="submission" date="2018-06" db="EMBL/GenBank/DDBJ databases">
        <title>OYT1 Genome Sequencing.</title>
        <authorList>
            <person name="Kato S."/>
            <person name="Itoh T."/>
            <person name="Ohkuma M."/>
        </authorList>
    </citation>
    <scope>NUCLEOTIDE SEQUENCE [LARGE SCALE GENOMIC DNA]</scope>
    <source>
        <strain evidence="11 12">OYT1</strain>
    </source>
</reference>
<keyword evidence="11" id="KW-0282">Flagellum</keyword>
<keyword evidence="5 9" id="KW-0732">Signal</keyword>
<evidence type="ECO:0000256" key="4">
    <source>
        <dbReference type="ARBA" id="ARBA00011439"/>
    </source>
</evidence>
<keyword evidence="8 9" id="KW-0998">Cell outer membrane</keyword>
<dbReference type="GO" id="GO:0009279">
    <property type="term" value="C:cell outer membrane"/>
    <property type="evidence" value="ECO:0007669"/>
    <property type="project" value="UniProtKB-SubCell"/>
</dbReference>
<keyword evidence="7 9" id="KW-0975">Bacterial flagellum</keyword>
<evidence type="ECO:0000256" key="2">
    <source>
        <dbReference type="ARBA" id="ARBA00004370"/>
    </source>
</evidence>
<comment type="function">
    <text evidence="1 9">Assembles around the rod to form the L-ring and probably protects the motor/basal body from shearing forces during rotation.</text>
</comment>
<dbReference type="Pfam" id="PF02107">
    <property type="entry name" value="FlgH"/>
    <property type="match status" value="1"/>
</dbReference>
<dbReference type="GO" id="GO:0071973">
    <property type="term" value="P:bacterial-type flagellum-dependent cell motility"/>
    <property type="evidence" value="ECO:0007669"/>
    <property type="project" value="InterPro"/>
</dbReference>
<dbReference type="KEGG" id="fam:OYT1_ch1811"/>
<dbReference type="InterPro" id="IPR000527">
    <property type="entry name" value="Flag_Lring"/>
</dbReference>
<keyword evidence="11" id="KW-0966">Cell projection</keyword>
<dbReference type="Proteomes" id="UP000033070">
    <property type="component" value="Chromosome"/>
</dbReference>
<dbReference type="PROSITE" id="PS51257">
    <property type="entry name" value="PROKAR_LIPOPROTEIN"/>
    <property type="match status" value="1"/>
</dbReference>
<comment type="subunit">
    <text evidence="4 9">The basal body constitutes a major portion of the flagellar organelle and consists of four rings (L,P,S, and M) mounted on a central rod.</text>
</comment>
<organism evidence="11 12">
    <name type="scientific">Ferriphaselus amnicola</name>
    <dbReference type="NCBI Taxonomy" id="1188319"/>
    <lineage>
        <taxon>Bacteria</taxon>
        <taxon>Pseudomonadati</taxon>
        <taxon>Pseudomonadota</taxon>
        <taxon>Betaproteobacteria</taxon>
        <taxon>Nitrosomonadales</taxon>
        <taxon>Gallionellaceae</taxon>
        <taxon>Ferriphaselus</taxon>
    </lineage>
</organism>
<comment type="similarity">
    <text evidence="3 9">Belongs to the FlgH family.</text>
</comment>
<keyword evidence="11" id="KW-0969">Cilium</keyword>
<keyword evidence="9" id="KW-0449">Lipoprotein</keyword>
<dbReference type="PANTHER" id="PTHR34933">
    <property type="entry name" value="FLAGELLAR L-RING PROTEIN"/>
    <property type="match status" value="1"/>
</dbReference>
<proteinExistence type="inferred from homology"/>
<evidence type="ECO:0000256" key="6">
    <source>
        <dbReference type="ARBA" id="ARBA00023136"/>
    </source>
</evidence>
<sequence>MRNLFGGCAVLVALGLVGCADIKPSTSIHQPMTARPMERNQIAYNDGAIYHASNSRPLLEDRRARMVGDILTINIVESTSASEKSSDNAAHSSTLNATTPSITRNATPAKLIFNSLSLGGNTSNKLANSGDTASSNVFTGTITVTVIEVLPNNNLLVSGEKQVVVNQNNEFIRFSGVVNPNTITGANVVQSSQVADAHLEYKGSKYSMDASSASSLLGRFFLSILPF</sequence>
<dbReference type="PRINTS" id="PR01008">
    <property type="entry name" value="FLGLRINGFLGH"/>
</dbReference>
<gene>
    <name evidence="9" type="primary">flgH</name>
    <name evidence="11" type="ORF">OYT1_ch1811</name>
</gene>
<dbReference type="EMBL" id="AP018738">
    <property type="protein sequence ID" value="BBE51342.1"/>
    <property type="molecule type" value="Genomic_DNA"/>
</dbReference>
<evidence type="ECO:0000256" key="1">
    <source>
        <dbReference type="ARBA" id="ARBA00002591"/>
    </source>
</evidence>
<dbReference type="PANTHER" id="PTHR34933:SF3">
    <property type="entry name" value="FLAGELLAR L-RING PROTEIN"/>
    <property type="match status" value="1"/>
</dbReference>
<dbReference type="AlphaFoldDB" id="A0A2Z6GDB3"/>
<evidence type="ECO:0000256" key="8">
    <source>
        <dbReference type="ARBA" id="ARBA00023237"/>
    </source>
</evidence>
<dbReference type="RefSeq" id="WP_088178204.1">
    <property type="nucleotide sequence ID" value="NZ_AP018738.1"/>
</dbReference>
<evidence type="ECO:0000256" key="5">
    <source>
        <dbReference type="ARBA" id="ARBA00022729"/>
    </source>
</evidence>
<evidence type="ECO:0000256" key="9">
    <source>
        <dbReference type="HAMAP-Rule" id="MF_00415"/>
    </source>
</evidence>
<evidence type="ECO:0000313" key="12">
    <source>
        <dbReference type="Proteomes" id="UP000033070"/>
    </source>
</evidence>
<evidence type="ECO:0000256" key="3">
    <source>
        <dbReference type="ARBA" id="ARBA00006929"/>
    </source>
</evidence>
<protein>
    <recommendedName>
        <fullName evidence="9">Flagellar L-ring protein</fullName>
    </recommendedName>
    <alternativeName>
        <fullName evidence="9">Basal body L-ring protein</fullName>
    </alternativeName>
</protein>
<keyword evidence="6 9" id="KW-0472">Membrane</keyword>
<dbReference type="GO" id="GO:0003774">
    <property type="term" value="F:cytoskeletal motor activity"/>
    <property type="evidence" value="ECO:0007669"/>
    <property type="project" value="InterPro"/>
</dbReference>
<dbReference type="OrthoDB" id="9789463at2"/>
<dbReference type="GO" id="GO:0009427">
    <property type="term" value="C:bacterial-type flagellum basal body, distal rod, L ring"/>
    <property type="evidence" value="ECO:0007669"/>
    <property type="project" value="InterPro"/>
</dbReference>
<dbReference type="HAMAP" id="MF_00415">
    <property type="entry name" value="FlgH"/>
    <property type="match status" value="1"/>
</dbReference>
<evidence type="ECO:0000256" key="10">
    <source>
        <dbReference type="SAM" id="MobiDB-lite"/>
    </source>
</evidence>